<evidence type="ECO:0000256" key="2">
    <source>
        <dbReference type="SAM" id="SignalP"/>
    </source>
</evidence>
<feature type="region of interest" description="Disordered" evidence="1">
    <location>
        <begin position="210"/>
        <end position="229"/>
    </location>
</feature>
<dbReference type="AlphaFoldDB" id="A0A5B0NDB5"/>
<proteinExistence type="predicted"/>
<evidence type="ECO:0000313" key="4">
    <source>
        <dbReference type="Proteomes" id="UP000324748"/>
    </source>
</evidence>
<comment type="caution">
    <text evidence="3">The sequence shown here is derived from an EMBL/GenBank/DDBJ whole genome shotgun (WGS) entry which is preliminary data.</text>
</comment>
<protein>
    <submittedName>
        <fullName evidence="3">Uncharacterized protein</fullName>
    </submittedName>
</protein>
<organism evidence="3 4">
    <name type="scientific">Puccinia graminis f. sp. tritici</name>
    <dbReference type="NCBI Taxonomy" id="56615"/>
    <lineage>
        <taxon>Eukaryota</taxon>
        <taxon>Fungi</taxon>
        <taxon>Dikarya</taxon>
        <taxon>Basidiomycota</taxon>
        <taxon>Pucciniomycotina</taxon>
        <taxon>Pucciniomycetes</taxon>
        <taxon>Pucciniales</taxon>
        <taxon>Pucciniaceae</taxon>
        <taxon>Puccinia</taxon>
    </lineage>
</organism>
<evidence type="ECO:0000256" key="1">
    <source>
        <dbReference type="SAM" id="MobiDB-lite"/>
    </source>
</evidence>
<dbReference type="EMBL" id="VSWC01000105">
    <property type="protein sequence ID" value="KAA1086776.1"/>
    <property type="molecule type" value="Genomic_DNA"/>
</dbReference>
<dbReference type="OrthoDB" id="10301336at2759"/>
<accession>A0A5B0NDB5</accession>
<sequence length="494" mass="57993">MIMQFGKSHLFLAWYILGDFYFSLCMLEEKSYEAEGLQIASKVHVVEDPVSKRPIPVRDSIYRRTSATQEARIERITPWRAVSLSQIGTRFLPQCLREIIQPVWRYLKCIIYPPDVGAQQLVKQQQAEIKSMRIERDGILKEIGLLKWNDFPEILEFKSGLEKLYSFLKLPMEQHIFDVKGKGFQMTSLFSRPETHEERNFQLENQKILGGGRKGKKRTRDGNLKVGSPPVAELRGDELGHVKDLIWQELVQTWDSLQEKLNEWRLNHQHPPNLNDDQNRKLYEVYLAELQSQKCLLSMGNFVHQFNLIPAAYMERIELYQPVTIIEMFQFHVQTVMHTSKLWMEVIIRYNNTMQTLRDLQYYLDWQPFQKSIAVLPKKYWRYFVVVLLRECARDREHQPAINCARFDEISKRFVDFDALVAAQSSTESKARLEAMTADDLPSIREITATFNCSACIQDDLCMSTLHINWITSQCVFDFVNFLIHLELEKGIKL</sequence>
<feature type="chain" id="PRO_5022696478" evidence="2">
    <location>
        <begin position="26"/>
        <end position="494"/>
    </location>
</feature>
<reference evidence="3 4" key="1">
    <citation type="submission" date="2019-05" db="EMBL/GenBank/DDBJ databases">
        <title>Emergence of the Ug99 lineage of the wheat stem rust pathogen through somatic hybridization.</title>
        <authorList>
            <person name="Li F."/>
            <person name="Upadhyaya N.M."/>
            <person name="Sperschneider J."/>
            <person name="Matny O."/>
            <person name="Nguyen-Phuc H."/>
            <person name="Mago R."/>
            <person name="Raley C."/>
            <person name="Miller M.E."/>
            <person name="Silverstein K.A.T."/>
            <person name="Henningsen E."/>
            <person name="Hirsch C.D."/>
            <person name="Visser B."/>
            <person name="Pretorius Z.A."/>
            <person name="Steffenson B.J."/>
            <person name="Schwessinger B."/>
            <person name="Dodds P.N."/>
            <person name="Figueroa M."/>
        </authorList>
    </citation>
    <scope>NUCLEOTIDE SEQUENCE [LARGE SCALE GENOMIC DNA]</scope>
    <source>
        <strain evidence="3">21-0</strain>
    </source>
</reference>
<dbReference type="Proteomes" id="UP000324748">
    <property type="component" value="Unassembled WGS sequence"/>
</dbReference>
<evidence type="ECO:0000313" key="3">
    <source>
        <dbReference type="EMBL" id="KAA1086776.1"/>
    </source>
</evidence>
<feature type="signal peptide" evidence="2">
    <location>
        <begin position="1"/>
        <end position="25"/>
    </location>
</feature>
<name>A0A5B0NDB5_PUCGR</name>
<keyword evidence="4" id="KW-1185">Reference proteome</keyword>
<keyword evidence="2" id="KW-0732">Signal</keyword>
<gene>
    <name evidence="3" type="ORF">PGT21_011613</name>
</gene>